<dbReference type="Pfam" id="PF12076">
    <property type="entry name" value="CER1-like_C"/>
    <property type="match status" value="1"/>
</dbReference>
<evidence type="ECO:0000313" key="4">
    <source>
        <dbReference type="Proteomes" id="UP000324705"/>
    </source>
</evidence>
<dbReference type="Gramene" id="TRITD1Bv1G097330.8">
    <property type="protein sequence ID" value="TRITD1Bv1G097330.8"/>
    <property type="gene ID" value="TRITD1Bv1G097330"/>
</dbReference>
<gene>
    <name evidence="3" type="ORF">TRITD_1Bv1G097330</name>
</gene>
<proteinExistence type="predicted"/>
<name>A0A9R0V8M4_TRITD</name>
<organism evidence="3 4">
    <name type="scientific">Triticum turgidum subsp. durum</name>
    <name type="common">Durum wheat</name>
    <name type="synonym">Triticum durum</name>
    <dbReference type="NCBI Taxonomy" id="4567"/>
    <lineage>
        <taxon>Eukaryota</taxon>
        <taxon>Viridiplantae</taxon>
        <taxon>Streptophyta</taxon>
        <taxon>Embryophyta</taxon>
        <taxon>Tracheophyta</taxon>
        <taxon>Spermatophyta</taxon>
        <taxon>Magnoliopsida</taxon>
        <taxon>Liliopsida</taxon>
        <taxon>Poales</taxon>
        <taxon>Poaceae</taxon>
        <taxon>BOP clade</taxon>
        <taxon>Pooideae</taxon>
        <taxon>Triticodae</taxon>
        <taxon>Triticeae</taxon>
        <taxon>Triticinae</taxon>
        <taxon>Triticum</taxon>
    </lineage>
</organism>
<dbReference type="InterPro" id="IPR021940">
    <property type="entry name" value="CER1-like_C"/>
</dbReference>
<sequence length="126" mass="14308">MKPAILYYQQLALQRWLIGEGLDAAEQLRAPRGTKFIPFSQFPPKMERKDCCTYAMTPAMGVPESMQNVHSCENWLPRRVMSAWRVAGIVHALEGWSEDECGDTVLDLEKVWSAAIMHGFRPVAQL</sequence>
<keyword evidence="4" id="KW-1185">Reference proteome</keyword>
<reference evidence="3 4" key="1">
    <citation type="submission" date="2017-09" db="EMBL/GenBank/DDBJ databases">
        <authorList>
            <consortium name="International Durum Wheat Genome Sequencing Consortium (IDWGSC)"/>
            <person name="Milanesi L."/>
        </authorList>
    </citation>
    <scope>NUCLEOTIDE SEQUENCE [LARGE SCALE GENOMIC DNA]</scope>
    <source>
        <strain evidence="4">cv. Svevo</strain>
    </source>
</reference>
<dbReference type="AlphaFoldDB" id="A0A9R0V8M4"/>
<dbReference type="GO" id="GO:0016020">
    <property type="term" value="C:membrane"/>
    <property type="evidence" value="ECO:0007669"/>
    <property type="project" value="UniProtKB-SubCell"/>
</dbReference>
<accession>A0A9R0V8M4</accession>
<evidence type="ECO:0000259" key="2">
    <source>
        <dbReference type="Pfam" id="PF12076"/>
    </source>
</evidence>
<dbReference type="Proteomes" id="UP000324705">
    <property type="component" value="Chromosome 1B"/>
</dbReference>
<comment type="subcellular location">
    <subcellularLocation>
        <location evidence="1">Membrane</location>
        <topology evidence="1">Multi-pass membrane protein</topology>
    </subcellularLocation>
</comment>
<protein>
    <recommendedName>
        <fullName evidence="2">Very-long-chain aldehyde decarbonylase CER1-like C-terminal domain-containing protein</fullName>
    </recommendedName>
</protein>
<evidence type="ECO:0000313" key="3">
    <source>
        <dbReference type="EMBL" id="VAH16217.1"/>
    </source>
</evidence>
<dbReference type="EMBL" id="LT934112">
    <property type="protein sequence ID" value="VAH16217.1"/>
    <property type="molecule type" value="Genomic_DNA"/>
</dbReference>
<feature type="domain" description="Very-long-chain aldehyde decarbonylase CER1-like C-terminal" evidence="2">
    <location>
        <begin position="7"/>
        <end position="122"/>
    </location>
</feature>
<evidence type="ECO:0000256" key="1">
    <source>
        <dbReference type="ARBA" id="ARBA00004141"/>
    </source>
</evidence>